<dbReference type="EMBL" id="JBJYXY010000001">
    <property type="protein sequence ID" value="MFN2975605.1"/>
    <property type="molecule type" value="Genomic_DNA"/>
</dbReference>
<evidence type="ECO:0000256" key="5">
    <source>
        <dbReference type="ARBA" id="ARBA00022691"/>
    </source>
</evidence>
<evidence type="ECO:0000313" key="13">
    <source>
        <dbReference type="Proteomes" id="UP001634747"/>
    </source>
</evidence>
<organism evidence="12 13">
    <name type="scientific">Terriglobus aquaticus</name>
    <dbReference type="NCBI Taxonomy" id="940139"/>
    <lineage>
        <taxon>Bacteria</taxon>
        <taxon>Pseudomonadati</taxon>
        <taxon>Acidobacteriota</taxon>
        <taxon>Terriglobia</taxon>
        <taxon>Terriglobales</taxon>
        <taxon>Acidobacteriaceae</taxon>
        <taxon>Terriglobus</taxon>
    </lineage>
</organism>
<dbReference type="Pfam" id="PF04055">
    <property type="entry name" value="Radical_SAM"/>
    <property type="match status" value="1"/>
</dbReference>
<sequence length="404" mass="43867">MASPVGIYISVPFCRAKCSFCNFASDAFPPERMQAYVDRLIQEIQRSPEAARALACEMPRTVDSIYLGGGTPSLLSPAQISDVFGALRRQFDLLPNAEISLEAAPGQIAELLLESALLSGINRVSLGVQSFVDREARAVGRLHTGDVCRAELERLQAAGVPRLSVDLIAGLPYQTPATWTESLRSVLESPAEHVSVYMLETDGDSRLGTEVEKIRSTSQLTVLGEQARYHASAVPSEEMCADLYHQACDTLASEGFAQYEISNFARPGAQSRHNLKYWQRAPYLGFGLDAHSMLLDENGRAVRFQNADELDGYLEATGPSETLPISDDAAFEEAVFLGLRLAQGVSIADLAAMRQPVRLRALVERARELSDDGLMTVSPDRLALTAQGRVLSSSVFGELLTVAA</sequence>
<protein>
    <recommendedName>
        <fullName evidence="3 10">Heme chaperone HemW</fullName>
    </recommendedName>
</protein>
<dbReference type="SFLD" id="SFLDF00562">
    <property type="entry name" value="HemN-like__clustered_with_heat"/>
    <property type="match status" value="1"/>
</dbReference>
<keyword evidence="8 10" id="KW-0411">Iron-sulfur</keyword>
<evidence type="ECO:0000256" key="2">
    <source>
        <dbReference type="ARBA" id="ARBA00006100"/>
    </source>
</evidence>
<dbReference type="CDD" id="cd01335">
    <property type="entry name" value="Radical_SAM"/>
    <property type="match status" value="1"/>
</dbReference>
<evidence type="ECO:0000259" key="11">
    <source>
        <dbReference type="PROSITE" id="PS51918"/>
    </source>
</evidence>
<evidence type="ECO:0000256" key="1">
    <source>
        <dbReference type="ARBA" id="ARBA00001966"/>
    </source>
</evidence>
<evidence type="ECO:0000256" key="7">
    <source>
        <dbReference type="ARBA" id="ARBA00023004"/>
    </source>
</evidence>
<dbReference type="InterPro" id="IPR058240">
    <property type="entry name" value="rSAM_sf"/>
</dbReference>
<dbReference type="InterPro" id="IPR010723">
    <property type="entry name" value="HemN_C"/>
</dbReference>
<proteinExistence type="inferred from homology"/>
<name>A0ABW9KII2_9BACT</name>
<dbReference type="PROSITE" id="PS51918">
    <property type="entry name" value="RADICAL_SAM"/>
    <property type="match status" value="1"/>
</dbReference>
<dbReference type="PANTHER" id="PTHR13932:SF5">
    <property type="entry name" value="RADICAL S-ADENOSYL METHIONINE DOMAIN-CONTAINING PROTEIN 1, MITOCHONDRIAL"/>
    <property type="match status" value="1"/>
</dbReference>
<reference evidence="12 13" key="1">
    <citation type="submission" date="2024-12" db="EMBL/GenBank/DDBJ databases">
        <authorList>
            <person name="Lee Y."/>
        </authorList>
    </citation>
    <scope>NUCLEOTIDE SEQUENCE [LARGE SCALE GENOMIC DNA]</scope>
    <source>
        <strain evidence="12 13">03SUJ4</strain>
    </source>
</reference>
<dbReference type="InterPro" id="IPR004559">
    <property type="entry name" value="HemW-like"/>
</dbReference>
<dbReference type="PANTHER" id="PTHR13932">
    <property type="entry name" value="COPROPORPHYRINIGEN III OXIDASE"/>
    <property type="match status" value="1"/>
</dbReference>
<keyword evidence="10" id="KW-0963">Cytoplasm</keyword>
<dbReference type="InterPro" id="IPR006638">
    <property type="entry name" value="Elp3/MiaA/NifB-like_rSAM"/>
</dbReference>
<evidence type="ECO:0000313" key="12">
    <source>
        <dbReference type="EMBL" id="MFN2975605.1"/>
    </source>
</evidence>
<dbReference type="InterPro" id="IPR034505">
    <property type="entry name" value="Coproporphyrinogen-III_oxidase"/>
</dbReference>
<keyword evidence="9 10" id="KW-0143">Chaperone</keyword>
<dbReference type="SFLD" id="SFLDG01065">
    <property type="entry name" value="anaerobic_coproporphyrinogen-I"/>
    <property type="match status" value="1"/>
</dbReference>
<dbReference type="NCBIfam" id="TIGR00539">
    <property type="entry name" value="hemN_rel"/>
    <property type="match status" value="1"/>
</dbReference>
<keyword evidence="4 10" id="KW-0349">Heme</keyword>
<dbReference type="SUPFAM" id="SSF102114">
    <property type="entry name" value="Radical SAM enzymes"/>
    <property type="match status" value="1"/>
</dbReference>
<dbReference type="Gene3D" id="3.20.20.70">
    <property type="entry name" value="Aldolase class I"/>
    <property type="match status" value="1"/>
</dbReference>
<evidence type="ECO:0000256" key="3">
    <source>
        <dbReference type="ARBA" id="ARBA00017228"/>
    </source>
</evidence>
<keyword evidence="10" id="KW-0004">4Fe-4S</keyword>
<comment type="subcellular location">
    <subcellularLocation>
        <location evidence="10">Cytoplasm</location>
    </subcellularLocation>
</comment>
<comment type="cofactor">
    <cofactor evidence="1">
        <name>[4Fe-4S] cluster</name>
        <dbReference type="ChEBI" id="CHEBI:49883"/>
    </cofactor>
</comment>
<dbReference type="InterPro" id="IPR013785">
    <property type="entry name" value="Aldolase_TIM"/>
</dbReference>
<evidence type="ECO:0000256" key="10">
    <source>
        <dbReference type="RuleBase" id="RU364116"/>
    </source>
</evidence>
<dbReference type="SFLD" id="SFLDS00029">
    <property type="entry name" value="Radical_SAM"/>
    <property type="match status" value="1"/>
</dbReference>
<keyword evidence="13" id="KW-1185">Reference proteome</keyword>
<gene>
    <name evidence="12" type="primary">hemW</name>
    <name evidence="12" type="ORF">ACK2TP_07505</name>
</gene>
<evidence type="ECO:0000256" key="4">
    <source>
        <dbReference type="ARBA" id="ARBA00022617"/>
    </source>
</evidence>
<dbReference type="Pfam" id="PF06969">
    <property type="entry name" value="HemN_C"/>
    <property type="match status" value="1"/>
</dbReference>
<keyword evidence="7 10" id="KW-0408">Iron</keyword>
<evidence type="ECO:0000256" key="8">
    <source>
        <dbReference type="ARBA" id="ARBA00023014"/>
    </source>
</evidence>
<comment type="caution">
    <text evidence="12">The sequence shown here is derived from an EMBL/GenBank/DDBJ whole genome shotgun (WGS) entry which is preliminary data.</text>
</comment>
<dbReference type="RefSeq" id="WP_263412874.1">
    <property type="nucleotide sequence ID" value="NZ_BAABBH010000001.1"/>
</dbReference>
<feature type="domain" description="Radical SAM core" evidence="11">
    <location>
        <begin position="1"/>
        <end position="233"/>
    </location>
</feature>
<accession>A0ABW9KII2</accession>
<dbReference type="InterPro" id="IPR007197">
    <property type="entry name" value="rSAM"/>
</dbReference>
<comment type="function">
    <text evidence="10">Probably acts as a heme chaperone, transferring heme to an unknown acceptor. Binds one molecule of heme per monomer, possibly covalently. Binds 1 [4Fe-4S] cluster. The cluster is coordinated with 3 cysteines and an exchangeable S-adenosyl-L-methionine.</text>
</comment>
<dbReference type="SMART" id="SM00729">
    <property type="entry name" value="Elp3"/>
    <property type="match status" value="1"/>
</dbReference>
<comment type="similarity">
    <text evidence="2">Belongs to the anaerobic coproporphyrinogen-III oxidase family. HemW subfamily.</text>
</comment>
<dbReference type="Proteomes" id="UP001634747">
    <property type="component" value="Unassembled WGS sequence"/>
</dbReference>
<evidence type="ECO:0000256" key="6">
    <source>
        <dbReference type="ARBA" id="ARBA00022723"/>
    </source>
</evidence>
<keyword evidence="6 10" id="KW-0479">Metal-binding</keyword>
<evidence type="ECO:0000256" key="9">
    <source>
        <dbReference type="ARBA" id="ARBA00023186"/>
    </source>
</evidence>
<keyword evidence="5 10" id="KW-0949">S-adenosyl-L-methionine</keyword>